<dbReference type="InterPro" id="IPR021275">
    <property type="entry name" value="DUF2854"/>
</dbReference>
<dbReference type="AlphaFoldDB" id="A0A8X7RGG1"/>
<comment type="caution">
    <text evidence="2">The sequence shown here is derived from an EMBL/GenBank/DDBJ whole genome shotgun (WGS) entry which is preliminary data.</text>
</comment>
<dbReference type="PANTHER" id="PTHR35551">
    <property type="match status" value="1"/>
</dbReference>
<name>A0A8X7RGG1_BRACI</name>
<evidence type="ECO:0000256" key="1">
    <source>
        <dbReference type="SAM" id="Phobius"/>
    </source>
</evidence>
<keyword evidence="1" id="KW-0472">Membrane</keyword>
<sequence>MVSISAALGTTMLSSNLHRQNSRRLGLYGHHHENLFFLYVPETRLRRETLEINFVAKAVDSSPSVASGDKSLIPDGEFTLAKISFGVIRLGLGVFLSLCMVLGLTFNILPGSEWSAIMLTYGFPLAIIGMALKYAELKPVPCLSYADAVKLRESSASPILTQVRNDVTRYRYGDEQIRSAPILTMIREERNSLPFFGPNITAEVGKGESENLYDVRLISNVSTNSVS</sequence>
<keyword evidence="1" id="KW-1133">Transmembrane helix</keyword>
<dbReference type="OrthoDB" id="1882189at2759"/>
<feature type="transmembrane region" description="Helical" evidence="1">
    <location>
        <begin position="114"/>
        <end position="135"/>
    </location>
</feature>
<reference evidence="2 3" key="1">
    <citation type="submission" date="2020-02" db="EMBL/GenBank/DDBJ databases">
        <authorList>
            <person name="Ma Q."/>
            <person name="Huang Y."/>
            <person name="Song X."/>
            <person name="Pei D."/>
        </authorList>
    </citation>
    <scope>NUCLEOTIDE SEQUENCE [LARGE SCALE GENOMIC DNA]</scope>
    <source>
        <strain evidence="2">Sxm20200214</strain>
        <tissue evidence="2">Leaf</tissue>
    </source>
</reference>
<evidence type="ECO:0000313" key="2">
    <source>
        <dbReference type="EMBL" id="KAG2287527.1"/>
    </source>
</evidence>
<keyword evidence="1" id="KW-0812">Transmembrane</keyword>
<accession>A0A8X7RGG1</accession>
<proteinExistence type="predicted"/>
<dbReference type="EMBL" id="JAAMPC010000010">
    <property type="protein sequence ID" value="KAG2287527.1"/>
    <property type="molecule type" value="Genomic_DNA"/>
</dbReference>
<organism evidence="2 3">
    <name type="scientific">Brassica carinata</name>
    <name type="common">Ethiopian mustard</name>
    <name type="synonym">Abyssinian cabbage</name>
    <dbReference type="NCBI Taxonomy" id="52824"/>
    <lineage>
        <taxon>Eukaryota</taxon>
        <taxon>Viridiplantae</taxon>
        <taxon>Streptophyta</taxon>
        <taxon>Embryophyta</taxon>
        <taxon>Tracheophyta</taxon>
        <taxon>Spermatophyta</taxon>
        <taxon>Magnoliopsida</taxon>
        <taxon>eudicotyledons</taxon>
        <taxon>Gunneridae</taxon>
        <taxon>Pentapetalae</taxon>
        <taxon>rosids</taxon>
        <taxon>malvids</taxon>
        <taxon>Brassicales</taxon>
        <taxon>Brassicaceae</taxon>
        <taxon>Brassiceae</taxon>
        <taxon>Brassica</taxon>
    </lineage>
</organism>
<feature type="transmembrane region" description="Helical" evidence="1">
    <location>
        <begin position="87"/>
        <end position="108"/>
    </location>
</feature>
<dbReference type="Proteomes" id="UP000886595">
    <property type="component" value="Unassembled WGS sequence"/>
</dbReference>
<protein>
    <submittedName>
        <fullName evidence="2">Uncharacterized protein</fullName>
    </submittedName>
</protein>
<dbReference type="Pfam" id="PF11016">
    <property type="entry name" value="DUF2854"/>
    <property type="match status" value="1"/>
</dbReference>
<evidence type="ECO:0000313" key="3">
    <source>
        <dbReference type="Proteomes" id="UP000886595"/>
    </source>
</evidence>
<gene>
    <name evidence="2" type="ORF">Bca52824_047131</name>
</gene>
<keyword evidence="3" id="KW-1185">Reference proteome</keyword>
<dbReference type="PANTHER" id="PTHR35551:SF1">
    <property type="entry name" value="ACCLIMATION OF PHOTOSYNTHESIS TO ENVIRONMENT"/>
    <property type="match status" value="1"/>
</dbReference>